<dbReference type="AlphaFoldDB" id="A0A0N4X5R5"/>
<proteinExistence type="predicted"/>
<name>A0A0N4X5R5_HAEPC</name>
<feature type="chain" id="PRO_5043124350" evidence="1">
    <location>
        <begin position="25"/>
        <end position="333"/>
    </location>
</feature>
<reference evidence="2 3" key="2">
    <citation type="submission" date="2018-11" db="EMBL/GenBank/DDBJ databases">
        <authorList>
            <consortium name="Pathogen Informatics"/>
        </authorList>
    </citation>
    <scope>NUCLEOTIDE SEQUENCE [LARGE SCALE GENOMIC DNA]</scope>
    <source>
        <strain evidence="2 3">MHpl1</strain>
    </source>
</reference>
<gene>
    <name evidence="2" type="ORF">HPLM_LOCUS19699</name>
</gene>
<dbReference type="WBParaSite" id="HPLM_0001970701-mRNA-1">
    <property type="protein sequence ID" value="HPLM_0001970701-mRNA-1"/>
    <property type="gene ID" value="HPLM_0001970701"/>
</dbReference>
<dbReference type="OMA" id="FICEEMA"/>
<accession>A0A0N4X5R5</accession>
<evidence type="ECO:0000313" key="4">
    <source>
        <dbReference type="WBParaSite" id="HPLM_0001970701-mRNA-1"/>
    </source>
</evidence>
<dbReference type="Proteomes" id="UP000268014">
    <property type="component" value="Unassembled WGS sequence"/>
</dbReference>
<dbReference type="EMBL" id="UZAF01021521">
    <property type="protein sequence ID" value="VDO78792.1"/>
    <property type="molecule type" value="Genomic_DNA"/>
</dbReference>
<organism evidence="4">
    <name type="scientific">Haemonchus placei</name>
    <name type="common">Barber's pole worm</name>
    <dbReference type="NCBI Taxonomy" id="6290"/>
    <lineage>
        <taxon>Eukaryota</taxon>
        <taxon>Metazoa</taxon>
        <taxon>Ecdysozoa</taxon>
        <taxon>Nematoda</taxon>
        <taxon>Chromadorea</taxon>
        <taxon>Rhabditida</taxon>
        <taxon>Rhabditina</taxon>
        <taxon>Rhabditomorpha</taxon>
        <taxon>Strongyloidea</taxon>
        <taxon>Trichostrongylidae</taxon>
        <taxon>Haemonchus</taxon>
    </lineage>
</organism>
<feature type="signal peptide" evidence="1">
    <location>
        <begin position="1"/>
        <end position="24"/>
    </location>
</feature>
<sequence length="333" mass="37856">MRSSSRSLMINGILVACLTGYGYVERLTARDVFEQCCLQRKYLCHDHFVQAAHFICEEMAVVGKHYTCFHDNTSGAYVTLGDIPPHVVTFINGVLQDMKRELVITAKYVWIFMNDALRRYYATPLWVSSREAQTPYERISAYNETKGKELLSTPLQQSNAIGVKHEVIAEDEVTASTSSPYIKHTPAKLFGEDSDLPYASISSRALHMMPLGQTDPVSLHQYYFVQGDLLMNLFRFCPECGNRVAYSQLTKVGTAAVVKYLCTVCLEPKQWESQQCTIDHTSERTFRGNVAASAAAISAGFGYEDIRRWTSHFNLSLFTKSLFWEVFEWTRPR</sequence>
<reference evidence="4" key="1">
    <citation type="submission" date="2017-02" db="UniProtKB">
        <authorList>
            <consortium name="WormBaseParasite"/>
        </authorList>
    </citation>
    <scope>IDENTIFICATION</scope>
</reference>
<evidence type="ECO:0000256" key="1">
    <source>
        <dbReference type="SAM" id="SignalP"/>
    </source>
</evidence>
<keyword evidence="3" id="KW-1185">Reference proteome</keyword>
<keyword evidence="1" id="KW-0732">Signal</keyword>
<evidence type="ECO:0000313" key="3">
    <source>
        <dbReference type="Proteomes" id="UP000268014"/>
    </source>
</evidence>
<dbReference type="PROSITE" id="PS51257">
    <property type="entry name" value="PROKAR_LIPOPROTEIN"/>
    <property type="match status" value="1"/>
</dbReference>
<dbReference type="OrthoDB" id="5830942at2759"/>
<evidence type="ECO:0000313" key="2">
    <source>
        <dbReference type="EMBL" id="VDO78792.1"/>
    </source>
</evidence>
<protein>
    <submittedName>
        <fullName evidence="4">CxC5 domain-containing protein</fullName>
    </submittedName>
</protein>